<evidence type="ECO:0000313" key="2">
    <source>
        <dbReference type="Proteomes" id="UP000319212"/>
    </source>
</evidence>
<dbReference type="Proteomes" id="UP000319212">
    <property type="component" value="Unassembled WGS sequence"/>
</dbReference>
<dbReference type="NCBIfam" id="TIGR02523">
    <property type="entry name" value="type_IV_pilV"/>
    <property type="match status" value="1"/>
</dbReference>
<dbReference type="PROSITE" id="PS00409">
    <property type="entry name" value="PROKAR_NTER_METHYL"/>
    <property type="match status" value="1"/>
</dbReference>
<sequence length="177" mass="19015">MRARPSPPPARQRGFSLIEVLVAVLLVSFGLLGAAGMHVRAIEYTVDTERRQMASMVAAEMMETMRGDTATVLQSDGVPKPDLGGYKKDTGTALPASASTDCQPLASAPAKRLGCWGVRARQVIPELTEKMTTDRFAVGVDAASQVVTVTVAWPVKKGQCLDGNDNDYCTFTLRSRL</sequence>
<proteinExistence type="predicted"/>
<accession>A0A502DY30</accession>
<protein>
    <submittedName>
        <fullName evidence="1">Type IV pilus modification protein PilV</fullName>
    </submittedName>
</protein>
<dbReference type="EMBL" id="RCZI01000002">
    <property type="protein sequence ID" value="TPG29060.1"/>
    <property type="molecule type" value="Genomic_DNA"/>
</dbReference>
<dbReference type="OrthoDB" id="8859076at2"/>
<comment type="caution">
    <text evidence="1">The sequence shown here is derived from an EMBL/GenBank/DDBJ whole genome shotgun (WGS) entry which is preliminary data.</text>
</comment>
<gene>
    <name evidence="1" type="primary">pilV</name>
    <name evidence="1" type="ORF">EAH82_09855</name>
</gene>
<evidence type="ECO:0000313" key="1">
    <source>
        <dbReference type="EMBL" id="TPG29060.1"/>
    </source>
</evidence>
<dbReference type="Pfam" id="PF07963">
    <property type="entry name" value="N_methyl"/>
    <property type="match status" value="1"/>
</dbReference>
<dbReference type="InterPro" id="IPR013362">
    <property type="entry name" value="Pilus_4_PilV"/>
</dbReference>
<reference evidence="1 2" key="1">
    <citation type="journal article" date="2019" name="Environ. Microbiol.">
        <title>Species interactions and distinct microbial communities in high Arctic permafrost affected cryosols are associated with the CH4 and CO2 gas fluxes.</title>
        <authorList>
            <person name="Altshuler I."/>
            <person name="Hamel J."/>
            <person name="Turney S."/>
            <person name="Magnuson E."/>
            <person name="Levesque R."/>
            <person name="Greer C."/>
            <person name="Whyte L.G."/>
        </authorList>
    </citation>
    <scope>NUCLEOTIDE SEQUENCE [LARGE SCALE GENOMIC DNA]</scope>
    <source>
        <strain evidence="1 2">S06.C</strain>
    </source>
</reference>
<name>A0A502DY30_9BURK</name>
<dbReference type="InterPro" id="IPR012902">
    <property type="entry name" value="N_methyl_site"/>
</dbReference>
<dbReference type="NCBIfam" id="TIGR02532">
    <property type="entry name" value="IV_pilin_GFxxxE"/>
    <property type="match status" value="1"/>
</dbReference>
<dbReference type="AlphaFoldDB" id="A0A502DY30"/>
<organism evidence="1 2">
    <name type="scientific">Variovorax guangxiensis</name>
    <dbReference type="NCBI Taxonomy" id="1775474"/>
    <lineage>
        <taxon>Bacteria</taxon>
        <taxon>Pseudomonadati</taxon>
        <taxon>Pseudomonadota</taxon>
        <taxon>Betaproteobacteria</taxon>
        <taxon>Burkholderiales</taxon>
        <taxon>Comamonadaceae</taxon>
        <taxon>Variovorax</taxon>
    </lineage>
</organism>